<evidence type="ECO:0000313" key="4">
    <source>
        <dbReference type="Proteomes" id="UP000024816"/>
    </source>
</evidence>
<evidence type="ECO:0000313" key="3">
    <source>
        <dbReference type="EMBL" id="KCZ91433.1"/>
    </source>
</evidence>
<sequence length="245" mass="26944">MSSVEFGPNGSVVKDDSGGIDRIKQELAQKEHAYPDGKPRPVETFAKFARIGLMIWSAEICLQAPMLAGYYFAPHSLPEVFFNIGGNTALNVMTLSGWLLFLTAIATFIMVGRFTYRAQKNLFTVGSPIVKMAPGWTVGWYFIPIAAIWQPFLGMSQIYRGTYAAVGEAGKSTTLLAVWWGAWISLNIPDWISRVWEDSLMMTYILQLADTALGVTAALALVRILGQVAERQALLLRGGVALVFD</sequence>
<gene>
    <name evidence="3" type="ORF">HJA_02805</name>
</gene>
<accession>A0A059FLS5</accession>
<feature type="domain" description="DUF4328" evidence="2">
    <location>
        <begin position="93"/>
        <end position="226"/>
    </location>
</feature>
<comment type="caution">
    <text evidence="3">The sequence shown here is derived from an EMBL/GenBank/DDBJ whole genome shotgun (WGS) entry which is preliminary data.</text>
</comment>
<dbReference type="AlphaFoldDB" id="A0A059FLS5"/>
<dbReference type="eggNOG" id="ENOG5032I3J">
    <property type="taxonomic scope" value="Bacteria"/>
</dbReference>
<feature type="transmembrane region" description="Helical" evidence="1">
    <location>
        <begin position="48"/>
        <end position="72"/>
    </location>
</feature>
<keyword evidence="1" id="KW-0472">Membrane</keyword>
<dbReference type="EMBL" id="ARYJ01000001">
    <property type="protein sequence ID" value="KCZ91433.1"/>
    <property type="molecule type" value="Genomic_DNA"/>
</dbReference>
<protein>
    <recommendedName>
        <fullName evidence="2">DUF4328 domain-containing protein</fullName>
    </recommendedName>
</protein>
<dbReference type="OrthoDB" id="4174975at2"/>
<keyword evidence="1" id="KW-0812">Transmembrane</keyword>
<reference evidence="3 4" key="1">
    <citation type="journal article" date="2014" name="Antonie Van Leeuwenhoek">
        <title>Hyphomonas beringensis sp. nov. and Hyphomonas chukchiensis sp. nov., isolated from surface seawater of the Bering Sea and Chukchi Sea.</title>
        <authorList>
            <person name="Li C."/>
            <person name="Lai Q."/>
            <person name="Li G."/>
            <person name="Dong C."/>
            <person name="Wang J."/>
            <person name="Liao Y."/>
            <person name="Shao Z."/>
        </authorList>
    </citation>
    <scope>NUCLEOTIDE SEQUENCE [LARGE SCALE GENOMIC DNA]</scope>
    <source>
        <strain evidence="3 4">VP2</strain>
    </source>
</reference>
<evidence type="ECO:0000259" key="2">
    <source>
        <dbReference type="Pfam" id="PF14219"/>
    </source>
</evidence>
<dbReference type="Pfam" id="PF14219">
    <property type="entry name" value="DUF4328"/>
    <property type="match status" value="1"/>
</dbReference>
<dbReference type="PATRIC" id="fig|1280952.3.peg.566"/>
<name>A0A059FLS5_9PROT</name>
<dbReference type="STRING" id="1280952.HJA_02805"/>
<dbReference type="Proteomes" id="UP000024816">
    <property type="component" value="Unassembled WGS sequence"/>
</dbReference>
<keyword evidence="4" id="KW-1185">Reference proteome</keyword>
<dbReference type="RefSeq" id="WP_035577782.1">
    <property type="nucleotide sequence ID" value="NZ_ARYJ01000001.1"/>
</dbReference>
<keyword evidence="1" id="KW-1133">Transmembrane helix</keyword>
<feature type="transmembrane region" description="Helical" evidence="1">
    <location>
        <begin position="92"/>
        <end position="112"/>
    </location>
</feature>
<feature type="transmembrane region" description="Helical" evidence="1">
    <location>
        <begin position="133"/>
        <end position="152"/>
    </location>
</feature>
<dbReference type="InterPro" id="IPR025565">
    <property type="entry name" value="DUF4328"/>
</dbReference>
<organism evidence="3 4">
    <name type="scientific">Hyphomonas jannaschiana VP2</name>
    <dbReference type="NCBI Taxonomy" id="1280952"/>
    <lineage>
        <taxon>Bacteria</taxon>
        <taxon>Pseudomonadati</taxon>
        <taxon>Pseudomonadota</taxon>
        <taxon>Alphaproteobacteria</taxon>
        <taxon>Hyphomonadales</taxon>
        <taxon>Hyphomonadaceae</taxon>
        <taxon>Hyphomonas</taxon>
    </lineage>
</organism>
<evidence type="ECO:0000256" key="1">
    <source>
        <dbReference type="SAM" id="Phobius"/>
    </source>
</evidence>
<proteinExistence type="predicted"/>
<feature type="transmembrane region" description="Helical" evidence="1">
    <location>
        <begin position="204"/>
        <end position="226"/>
    </location>
</feature>